<evidence type="ECO:0000313" key="1">
    <source>
        <dbReference type="EMBL" id="GJS71925.1"/>
    </source>
</evidence>
<organism evidence="1 2">
    <name type="scientific">Tanacetum coccineum</name>
    <dbReference type="NCBI Taxonomy" id="301880"/>
    <lineage>
        <taxon>Eukaryota</taxon>
        <taxon>Viridiplantae</taxon>
        <taxon>Streptophyta</taxon>
        <taxon>Embryophyta</taxon>
        <taxon>Tracheophyta</taxon>
        <taxon>Spermatophyta</taxon>
        <taxon>Magnoliopsida</taxon>
        <taxon>eudicotyledons</taxon>
        <taxon>Gunneridae</taxon>
        <taxon>Pentapetalae</taxon>
        <taxon>asterids</taxon>
        <taxon>campanulids</taxon>
        <taxon>Asterales</taxon>
        <taxon>Asteraceae</taxon>
        <taxon>Asteroideae</taxon>
        <taxon>Anthemideae</taxon>
        <taxon>Anthemidinae</taxon>
        <taxon>Tanacetum</taxon>
    </lineage>
</organism>
<reference evidence="1" key="2">
    <citation type="submission" date="2022-01" db="EMBL/GenBank/DDBJ databases">
        <authorList>
            <person name="Yamashiro T."/>
            <person name="Shiraishi A."/>
            <person name="Satake H."/>
            <person name="Nakayama K."/>
        </authorList>
    </citation>
    <scope>NUCLEOTIDE SEQUENCE</scope>
</reference>
<name>A0ABQ4Y2L7_9ASTR</name>
<dbReference type="EMBL" id="BQNB010010043">
    <property type="protein sequence ID" value="GJS71925.1"/>
    <property type="molecule type" value="Genomic_DNA"/>
</dbReference>
<evidence type="ECO:0000313" key="2">
    <source>
        <dbReference type="Proteomes" id="UP001151760"/>
    </source>
</evidence>
<keyword evidence="2" id="KW-1185">Reference proteome</keyword>
<gene>
    <name evidence="1" type="ORF">Tco_0704766</name>
</gene>
<comment type="caution">
    <text evidence="1">The sequence shown here is derived from an EMBL/GenBank/DDBJ whole genome shotgun (WGS) entry which is preliminary data.</text>
</comment>
<protein>
    <submittedName>
        <fullName evidence="1">Uncharacterized protein</fullName>
    </submittedName>
</protein>
<dbReference type="Proteomes" id="UP001151760">
    <property type="component" value="Unassembled WGS sequence"/>
</dbReference>
<proteinExistence type="predicted"/>
<accession>A0ABQ4Y2L7</accession>
<reference evidence="1" key="1">
    <citation type="journal article" date="2022" name="Int. J. Mol. Sci.">
        <title>Draft Genome of Tanacetum Coccineum: Genomic Comparison of Closely Related Tanacetum-Family Plants.</title>
        <authorList>
            <person name="Yamashiro T."/>
            <person name="Shiraishi A."/>
            <person name="Nakayama K."/>
            <person name="Satake H."/>
        </authorList>
    </citation>
    <scope>NUCLEOTIDE SEQUENCE</scope>
</reference>
<sequence>MVAILCAGKFLFKIAEECSGACPCLSPSRVMDTLKRQLVWENLRAMMTAKDNSVELVDRTLKARERVIAMLKFYLKAAQDKMKAYADKKRSDKEFAVGDLLKYIQSSMYLSSKNAIPLICLWEVCHFSSEGSLAVIPYKILDRKLAKQGNRVVIYGMI</sequence>